<comment type="caution">
    <text evidence="2">The sequence shown here is derived from an EMBL/GenBank/DDBJ whole genome shotgun (WGS) entry which is preliminary data.</text>
</comment>
<evidence type="ECO:0000313" key="3">
    <source>
        <dbReference type="Proteomes" id="UP000703269"/>
    </source>
</evidence>
<keyword evidence="3" id="KW-1185">Reference proteome</keyword>
<dbReference type="Proteomes" id="UP000703269">
    <property type="component" value="Unassembled WGS sequence"/>
</dbReference>
<reference evidence="2 3" key="1">
    <citation type="submission" date="2021-08" db="EMBL/GenBank/DDBJ databases">
        <title>Draft Genome Sequence of Phanerochaete sordida strain YK-624.</title>
        <authorList>
            <person name="Mori T."/>
            <person name="Dohra H."/>
            <person name="Suzuki T."/>
            <person name="Kawagishi H."/>
            <person name="Hirai H."/>
        </authorList>
    </citation>
    <scope>NUCLEOTIDE SEQUENCE [LARGE SCALE GENOMIC DNA]</scope>
    <source>
        <strain evidence="2 3">YK-624</strain>
    </source>
</reference>
<accession>A0A9P3G4L6</accession>
<feature type="region of interest" description="Disordered" evidence="1">
    <location>
        <begin position="50"/>
        <end position="81"/>
    </location>
</feature>
<dbReference type="EMBL" id="BPQB01000011">
    <property type="protein sequence ID" value="GJE89058.1"/>
    <property type="molecule type" value="Genomic_DNA"/>
</dbReference>
<proteinExistence type="predicted"/>
<evidence type="ECO:0000313" key="2">
    <source>
        <dbReference type="EMBL" id="GJE89058.1"/>
    </source>
</evidence>
<organism evidence="2 3">
    <name type="scientific">Phanerochaete sordida</name>
    <dbReference type="NCBI Taxonomy" id="48140"/>
    <lineage>
        <taxon>Eukaryota</taxon>
        <taxon>Fungi</taxon>
        <taxon>Dikarya</taxon>
        <taxon>Basidiomycota</taxon>
        <taxon>Agaricomycotina</taxon>
        <taxon>Agaricomycetes</taxon>
        <taxon>Polyporales</taxon>
        <taxon>Phanerochaetaceae</taxon>
        <taxon>Phanerochaete</taxon>
    </lineage>
</organism>
<name>A0A9P3G4L6_9APHY</name>
<protein>
    <submittedName>
        <fullName evidence="2">Uncharacterized protein</fullName>
    </submittedName>
</protein>
<gene>
    <name evidence="2" type="ORF">PsYK624_051490</name>
</gene>
<sequence>MCEVDPSASIHSAQNPTHSSVILRGRAGADQARASLATVWPPAVRLSSAQTSQARTCRVHTPRAHDSGFDSSTARRTASGPRALLARPFSMERPPAAQPRQRPSADTLCLLIWSPQALRDLDFMNSRAMGSFSLTVAFGKGLSRDNGTRGELLGSARRTSSSRTRQVHVRHCSSRPSLFDACRPSTRRRPADSTMPHCGLAGAMTWSSSSLAID</sequence>
<dbReference type="AlphaFoldDB" id="A0A9P3G4L6"/>
<evidence type="ECO:0000256" key="1">
    <source>
        <dbReference type="SAM" id="MobiDB-lite"/>
    </source>
</evidence>